<proteinExistence type="predicted"/>
<dbReference type="AlphaFoldDB" id="A0A8H6A0P8"/>
<keyword evidence="2" id="KW-1185">Reference proteome</keyword>
<comment type="caution">
    <text evidence="1">The sequence shown here is derived from an EMBL/GenBank/DDBJ whole genome shotgun (WGS) entry which is preliminary data.</text>
</comment>
<evidence type="ECO:0000313" key="2">
    <source>
        <dbReference type="Proteomes" id="UP000541154"/>
    </source>
</evidence>
<sequence length="82" mass="9690">MDLSRRHLAIPDIYEVVIIDRRQRGRSVEASVCMRRNIRRNLLNAATMLQEEQEQLEQLPLQQLQAQGDILAEYERRGERDS</sequence>
<dbReference type="Proteomes" id="UP000541154">
    <property type="component" value="Unassembled WGS sequence"/>
</dbReference>
<reference evidence="1 2" key="1">
    <citation type="submission" date="2019-04" db="EMBL/GenBank/DDBJ databases">
        <title>Aspergillus burnettii sp. nov., novel species from soil in southeast Queensland.</title>
        <authorList>
            <person name="Gilchrist C.L.M."/>
            <person name="Pitt J.I."/>
            <person name="Lange L."/>
            <person name="Lacey H.J."/>
            <person name="Vuong D."/>
            <person name="Midgley D.J."/>
            <person name="Greenfield P."/>
            <person name="Bradbury M."/>
            <person name="Lacey E."/>
            <person name="Busk P.K."/>
            <person name="Pilgaard B."/>
            <person name="Chooi Y.H."/>
            <person name="Piggott A.M."/>
        </authorList>
    </citation>
    <scope>NUCLEOTIDE SEQUENCE [LARGE SCALE GENOMIC DNA]</scope>
    <source>
        <strain evidence="1 2">FRR 5400</strain>
    </source>
</reference>
<name>A0A8H6A0P8_PETAA</name>
<organism evidence="1 2">
    <name type="scientific">Petromyces alliaceus</name>
    <name type="common">Aspergillus alliaceus</name>
    <dbReference type="NCBI Taxonomy" id="209559"/>
    <lineage>
        <taxon>Eukaryota</taxon>
        <taxon>Fungi</taxon>
        <taxon>Dikarya</taxon>
        <taxon>Ascomycota</taxon>
        <taxon>Pezizomycotina</taxon>
        <taxon>Eurotiomycetes</taxon>
        <taxon>Eurotiomycetidae</taxon>
        <taxon>Eurotiales</taxon>
        <taxon>Aspergillaceae</taxon>
        <taxon>Aspergillus</taxon>
        <taxon>Aspergillus subgen. Circumdati</taxon>
    </lineage>
</organism>
<protein>
    <submittedName>
        <fullName evidence="1">Uncharacterized protein</fullName>
    </submittedName>
</protein>
<evidence type="ECO:0000313" key="1">
    <source>
        <dbReference type="EMBL" id="KAF5857278.1"/>
    </source>
</evidence>
<dbReference type="EMBL" id="SPNV01000266">
    <property type="protein sequence ID" value="KAF5857278.1"/>
    <property type="molecule type" value="Genomic_DNA"/>
</dbReference>
<gene>
    <name evidence="1" type="ORF">ETB97_006003</name>
</gene>
<accession>A0A8H6A0P8</accession>